<organism evidence="1 2">
    <name type="scientific">Sphingomonas rubra</name>
    <dbReference type="NCBI Taxonomy" id="634430"/>
    <lineage>
        <taxon>Bacteria</taxon>
        <taxon>Pseudomonadati</taxon>
        <taxon>Pseudomonadota</taxon>
        <taxon>Alphaproteobacteria</taxon>
        <taxon>Sphingomonadales</taxon>
        <taxon>Sphingomonadaceae</taxon>
        <taxon>Sphingomonas</taxon>
    </lineage>
</organism>
<reference evidence="1 2" key="1">
    <citation type="submission" date="2016-10" db="EMBL/GenBank/DDBJ databases">
        <authorList>
            <person name="de Groot N.N."/>
        </authorList>
    </citation>
    <scope>NUCLEOTIDE SEQUENCE [LARGE SCALE GENOMIC DNA]</scope>
    <source>
        <strain evidence="1 2">CGMCC 1.9113</strain>
    </source>
</reference>
<protein>
    <submittedName>
        <fullName evidence="1">Uncharacterized protein</fullName>
    </submittedName>
</protein>
<evidence type="ECO:0000313" key="1">
    <source>
        <dbReference type="EMBL" id="SFP56879.1"/>
    </source>
</evidence>
<name>A0A1I5REC6_9SPHN</name>
<accession>A0A1I5REC6</accession>
<keyword evidence="2" id="KW-1185">Reference proteome</keyword>
<dbReference type="EMBL" id="FOXP01000003">
    <property type="protein sequence ID" value="SFP56879.1"/>
    <property type="molecule type" value="Genomic_DNA"/>
</dbReference>
<gene>
    <name evidence="1" type="ORF">SAMN04488241_103203</name>
</gene>
<dbReference type="RefSeq" id="WP_177200090.1">
    <property type="nucleotide sequence ID" value="NZ_FOXP01000003.1"/>
</dbReference>
<dbReference type="AlphaFoldDB" id="A0A1I5REC6"/>
<proteinExistence type="predicted"/>
<sequence length="57" mass="6233">MTTLERAFELADAGSCRTVSDIRRQLTKERHDQVDAHLASGALKKQLLARIAAAAAR</sequence>
<evidence type="ECO:0000313" key="2">
    <source>
        <dbReference type="Proteomes" id="UP000199586"/>
    </source>
</evidence>
<dbReference type="Proteomes" id="UP000199586">
    <property type="component" value="Unassembled WGS sequence"/>
</dbReference>